<protein>
    <submittedName>
        <fullName evidence="1">Uncharacterized protein</fullName>
    </submittedName>
</protein>
<gene>
    <name evidence="1" type="ORF">A3C04_01015</name>
</gene>
<reference evidence="1 2" key="1">
    <citation type="journal article" date="2016" name="Nat. Commun.">
        <title>Thousands of microbial genomes shed light on interconnected biogeochemical processes in an aquifer system.</title>
        <authorList>
            <person name="Anantharaman K."/>
            <person name="Brown C.T."/>
            <person name="Hug L.A."/>
            <person name="Sharon I."/>
            <person name="Castelle C.J."/>
            <person name="Probst A.J."/>
            <person name="Thomas B.C."/>
            <person name="Singh A."/>
            <person name="Wilkins M.J."/>
            <person name="Karaoz U."/>
            <person name="Brodie E.L."/>
            <person name="Williams K.H."/>
            <person name="Hubbard S.S."/>
            <person name="Banfield J.F."/>
        </authorList>
    </citation>
    <scope>NUCLEOTIDE SEQUENCE [LARGE SCALE GENOMIC DNA]</scope>
</reference>
<dbReference type="Proteomes" id="UP000178092">
    <property type="component" value="Unassembled WGS sequence"/>
</dbReference>
<name>A0A1G2R2H5_9BACT</name>
<sequence length="109" mass="12756">MENIRMAKLCNIFERSQIWSGDKKLADIRNSFLGTLFGKPCGARPARVRTKIQQNFMRVFPNGVPKNEFRNSKFYATLCLKTLKKKNSIKRLLFISYSLAAYEERPYNK</sequence>
<comment type="caution">
    <text evidence="1">The sequence shown here is derived from an EMBL/GenBank/DDBJ whole genome shotgun (WGS) entry which is preliminary data.</text>
</comment>
<dbReference type="EMBL" id="MHTV01000019">
    <property type="protein sequence ID" value="OHA66917.1"/>
    <property type="molecule type" value="Genomic_DNA"/>
</dbReference>
<evidence type="ECO:0000313" key="1">
    <source>
        <dbReference type="EMBL" id="OHA66917.1"/>
    </source>
</evidence>
<proteinExistence type="predicted"/>
<organism evidence="1 2">
    <name type="scientific">Candidatus Wildermuthbacteria bacterium RIFCSPHIGHO2_02_FULL_45_25</name>
    <dbReference type="NCBI Taxonomy" id="1802450"/>
    <lineage>
        <taxon>Bacteria</taxon>
        <taxon>Candidatus Wildermuthiibacteriota</taxon>
    </lineage>
</organism>
<dbReference type="AlphaFoldDB" id="A0A1G2R2H5"/>
<accession>A0A1G2R2H5</accession>
<evidence type="ECO:0000313" key="2">
    <source>
        <dbReference type="Proteomes" id="UP000178092"/>
    </source>
</evidence>